<dbReference type="PROSITE" id="PS51462">
    <property type="entry name" value="NUDIX"/>
    <property type="match status" value="1"/>
</dbReference>
<comment type="caution">
    <text evidence="2">The sequence shown here is derived from an EMBL/GenBank/DDBJ whole genome shotgun (WGS) entry which is preliminary data.</text>
</comment>
<dbReference type="STRING" id="1173061.A0A0J9YHJ6"/>
<dbReference type="EMBL" id="QQZK01000032">
    <property type="protein sequence ID" value="KAF5102104.1"/>
    <property type="molecule type" value="Genomic_DNA"/>
</dbReference>
<dbReference type="AlphaFoldDB" id="A0A0J9YHJ6"/>
<dbReference type="Proteomes" id="UP000242525">
    <property type="component" value="Unassembled WGS sequence"/>
</dbReference>
<dbReference type="Proteomes" id="UP000750522">
    <property type="component" value="Unassembled WGS sequence"/>
</dbReference>
<dbReference type="PANTHER" id="PTHR13622">
    <property type="entry name" value="THIAMIN PYROPHOSPHOKINASE"/>
    <property type="match status" value="1"/>
</dbReference>
<dbReference type="InterPro" id="IPR031804">
    <property type="entry name" value="DUF4743"/>
</dbReference>
<sequence>MPLSFLDLVKATDVVPYPSDPEYALVRDFSYDFISHNGVKIGRLTAPVYKALIADYAESFVVTPTAIQLHPDHCNTLEARNKLIARIAADWRAARAFRVLEGWRDELYTVFNPSHVPYLLIERAASMLFGVITYGVHIIGYVPADADGCGSPLRVWVPRRSATKATFPGMLDNTVAGGLGYPYGLLETCVKECYEEAGLSEDYVLKHLTSAGVITYAYQHDYDKDDASSTGLYQPEVEYIYDLRMDPEIVPQPVDGEVAEFNLMTVEEIKTELANGTFKPNTALVQIDFFIRHGLITPEDEPDFLEIQARTHRKMEYPVR</sequence>
<reference evidence="3" key="3">
    <citation type="submission" date="2020-01" db="EMBL/GenBank/DDBJ databases">
        <authorList>
            <person name="Perkins V."/>
            <person name="Lessard M.-H."/>
            <person name="Dugat-Bony E."/>
            <person name="Frenette M."/>
            <person name="Labrie S."/>
        </authorList>
    </citation>
    <scope>NUCLEOTIDE SEQUENCE</scope>
    <source>
        <strain evidence="3">LMA-70</strain>
    </source>
</reference>
<dbReference type="Gene3D" id="3.90.79.10">
    <property type="entry name" value="Nucleoside Triphosphate Pyrophosphohydrolase"/>
    <property type="match status" value="1"/>
</dbReference>
<feature type="domain" description="Nudix hydrolase" evidence="1">
    <location>
        <begin position="131"/>
        <end position="286"/>
    </location>
</feature>
<proteinExistence type="predicted"/>
<reference evidence="3" key="2">
    <citation type="journal article" date="2020" name="Front. Microbiol.">
        <title>Phenotypic and Genetic Characterization of the Cheese Ripening Yeast Geotrichum candidum.</title>
        <authorList>
            <person name="Perkins V."/>
            <person name="Vignola S."/>
            <person name="Lessard M.H."/>
            <person name="Plante P.L."/>
            <person name="Corbeil J."/>
            <person name="Dugat-Bony E."/>
            <person name="Frenette M."/>
            <person name="Labrie S."/>
        </authorList>
    </citation>
    <scope>NUCLEOTIDE SEQUENCE</scope>
    <source>
        <strain evidence="3">LMA-70</strain>
    </source>
</reference>
<evidence type="ECO:0000313" key="3">
    <source>
        <dbReference type="EMBL" id="KAF5102104.1"/>
    </source>
</evidence>
<keyword evidence="4" id="KW-1185">Reference proteome</keyword>
<name>A0A0J9YHJ6_GEOCN</name>
<dbReference type="Pfam" id="PF15916">
    <property type="entry name" value="DUF4743"/>
    <property type="match status" value="1"/>
</dbReference>
<dbReference type="PANTHER" id="PTHR13622:SF8">
    <property type="entry name" value="THIAMIN PYROPHOSPHOKINASE 1"/>
    <property type="match status" value="1"/>
</dbReference>
<gene>
    <name evidence="2" type="ORF">BN980_GECA01s05466g</name>
    <name evidence="3" type="ORF">DV451_001956</name>
</gene>
<dbReference type="FunFam" id="3.90.79.10:FF:000019">
    <property type="entry name" value="Thiamin pyrophosphokinase, putative"/>
    <property type="match status" value="1"/>
</dbReference>
<dbReference type="OrthoDB" id="10261522at2759"/>
<dbReference type="EMBL" id="CCBN010000001">
    <property type="protein sequence ID" value="CDO51390.1"/>
    <property type="molecule type" value="Genomic_DNA"/>
</dbReference>
<dbReference type="CDD" id="cd03676">
    <property type="entry name" value="NUDIX_Tnr3_like"/>
    <property type="match status" value="1"/>
</dbReference>
<reference evidence="2 4" key="1">
    <citation type="submission" date="2014-03" db="EMBL/GenBank/DDBJ databases">
        <authorList>
            <person name="Casaregola S."/>
        </authorList>
    </citation>
    <scope>NUCLEOTIDE SEQUENCE [LARGE SCALE GENOMIC DNA]</scope>
    <source>
        <strain evidence="2 4">CLIB 918</strain>
    </source>
</reference>
<dbReference type="Pfam" id="PF00293">
    <property type="entry name" value="NUDIX"/>
    <property type="match status" value="1"/>
</dbReference>
<dbReference type="InterPro" id="IPR000086">
    <property type="entry name" value="NUDIX_hydrolase_dom"/>
</dbReference>
<evidence type="ECO:0000313" key="2">
    <source>
        <dbReference type="EMBL" id="CDO51390.1"/>
    </source>
</evidence>
<evidence type="ECO:0000313" key="4">
    <source>
        <dbReference type="Proteomes" id="UP000242525"/>
    </source>
</evidence>
<dbReference type="SUPFAM" id="SSF55811">
    <property type="entry name" value="Nudix"/>
    <property type="match status" value="1"/>
</dbReference>
<protein>
    <recommendedName>
        <fullName evidence="1">Nudix hydrolase domain-containing protein</fullName>
    </recommendedName>
</protein>
<organism evidence="2 4">
    <name type="scientific">Geotrichum candidum</name>
    <name type="common">Oospora lactis</name>
    <name type="synonym">Dipodascus geotrichum</name>
    <dbReference type="NCBI Taxonomy" id="1173061"/>
    <lineage>
        <taxon>Eukaryota</taxon>
        <taxon>Fungi</taxon>
        <taxon>Dikarya</taxon>
        <taxon>Ascomycota</taxon>
        <taxon>Saccharomycotina</taxon>
        <taxon>Dipodascomycetes</taxon>
        <taxon>Dipodascales</taxon>
        <taxon>Dipodascaceae</taxon>
        <taxon>Geotrichum</taxon>
    </lineage>
</organism>
<dbReference type="GO" id="GO:0044715">
    <property type="term" value="F:8-oxo-dGDP phosphatase activity"/>
    <property type="evidence" value="ECO:0007669"/>
    <property type="project" value="TreeGrafter"/>
</dbReference>
<dbReference type="InterPro" id="IPR015797">
    <property type="entry name" value="NUDIX_hydrolase-like_dom_sf"/>
</dbReference>
<accession>A0A0J9YHJ6</accession>
<evidence type="ECO:0000259" key="1">
    <source>
        <dbReference type="PROSITE" id="PS51462"/>
    </source>
</evidence>